<protein>
    <submittedName>
        <fullName evidence="1">Uncharacterized protein</fullName>
    </submittedName>
</protein>
<gene>
    <name evidence="1" type="ORF">SLNWT_2949</name>
</gene>
<dbReference type="KEGG" id="sals:SLNWT_2949"/>
<reference evidence="1 2" key="1">
    <citation type="submission" date="2015-01" db="EMBL/GenBank/DDBJ databases">
        <title>Enhanced salinomycin production by adjusting the supply of polyketide extender units in Streptomyce albus DSM 41398.</title>
        <authorList>
            <person name="Lu C."/>
        </authorList>
    </citation>
    <scope>NUCLEOTIDE SEQUENCE [LARGE SCALE GENOMIC DNA]</scope>
    <source>
        <strain evidence="2">ATCC 21838 / DSM 41398 / FERM P-419 / JCM 4703 / NBRC 107858</strain>
    </source>
</reference>
<evidence type="ECO:0000313" key="1">
    <source>
        <dbReference type="EMBL" id="AJE83325.1"/>
    </source>
</evidence>
<evidence type="ECO:0000313" key="2">
    <source>
        <dbReference type="Proteomes" id="UP000031523"/>
    </source>
</evidence>
<sequence length="50" mass="5518">MGDIWPQAVRSYVRPSDPELRSESKEGGIAGLRRDLEDLADLAQGSLKPH</sequence>
<dbReference type="AlphaFoldDB" id="A0A0B5EVU9"/>
<accession>A0A0B5EVU9</accession>
<dbReference type="EMBL" id="CP010519">
    <property type="protein sequence ID" value="AJE83325.1"/>
    <property type="molecule type" value="Genomic_DNA"/>
</dbReference>
<name>A0A0B5EVU9_STRA4</name>
<dbReference type="Proteomes" id="UP000031523">
    <property type="component" value="Chromosome"/>
</dbReference>
<proteinExistence type="predicted"/>
<organism evidence="1 2">
    <name type="scientific">Streptomyces albus (strain ATCC 21838 / DSM 41398 / FERM P-419 / JCM 4703 / NBRC 107858)</name>
    <dbReference type="NCBI Taxonomy" id="1081613"/>
    <lineage>
        <taxon>Bacteria</taxon>
        <taxon>Bacillati</taxon>
        <taxon>Actinomycetota</taxon>
        <taxon>Actinomycetes</taxon>
        <taxon>Kitasatosporales</taxon>
        <taxon>Streptomycetaceae</taxon>
        <taxon>Streptomyces</taxon>
    </lineage>
</organism>
<keyword evidence="2" id="KW-1185">Reference proteome</keyword>